<dbReference type="OrthoDB" id="833147at2"/>
<evidence type="ECO:0000313" key="1">
    <source>
        <dbReference type="EMBL" id="THF52912.1"/>
    </source>
</evidence>
<protein>
    <submittedName>
        <fullName evidence="1">Uncharacterized protein</fullName>
    </submittedName>
</protein>
<dbReference type="Proteomes" id="UP000307507">
    <property type="component" value="Unassembled WGS sequence"/>
</dbReference>
<organism evidence="1 2">
    <name type="scientific">Flavobacterium supellecticarium</name>
    <dbReference type="NCBI Taxonomy" id="2565924"/>
    <lineage>
        <taxon>Bacteria</taxon>
        <taxon>Pseudomonadati</taxon>
        <taxon>Bacteroidota</taxon>
        <taxon>Flavobacteriia</taxon>
        <taxon>Flavobacteriales</taxon>
        <taxon>Flavobacteriaceae</taxon>
        <taxon>Flavobacterium</taxon>
    </lineage>
</organism>
<dbReference type="RefSeq" id="WP_136401437.1">
    <property type="nucleotide sequence ID" value="NZ_SSNZ01000001.1"/>
</dbReference>
<comment type="caution">
    <text evidence="1">The sequence shown here is derived from an EMBL/GenBank/DDBJ whole genome shotgun (WGS) entry which is preliminary data.</text>
</comment>
<keyword evidence="2" id="KW-1185">Reference proteome</keyword>
<gene>
    <name evidence="1" type="ORF">E6C50_01515</name>
</gene>
<name>A0A4S4A3C9_9FLAO</name>
<sequence length="198" mass="23291">MKYLFVFAFLFSFFFGHCQEKNKLSEAVKTEISADSIERAFLDEKLFYTTVIRLHPNNAAFIFIDNDYVTQSIKDVSVKKLYETSEYLSPENREAFYQKISNALPKEDIRVFDRIWSVKEVRQQIGGDGGLHTLVTWITQKPTAKDPYYYIEVRRLYLERLGTCIPIGYIKMHSKTNDLLVMDTEGEYLPIAKWRKIK</sequence>
<accession>A0A4S4A3C9</accession>
<dbReference type="EMBL" id="SSNZ01000001">
    <property type="protein sequence ID" value="THF52912.1"/>
    <property type="molecule type" value="Genomic_DNA"/>
</dbReference>
<dbReference type="AlphaFoldDB" id="A0A4S4A3C9"/>
<proteinExistence type="predicted"/>
<reference evidence="1 2" key="1">
    <citation type="submission" date="2019-04" db="EMBL/GenBank/DDBJ databases">
        <title>Flavobacterium sp. nov. isolated from construction timber.</title>
        <authorList>
            <person name="Lin S.-Y."/>
            <person name="Chang C.-T."/>
            <person name="Young C.-C."/>
        </authorList>
    </citation>
    <scope>NUCLEOTIDE SEQUENCE [LARGE SCALE GENOMIC DNA]</scope>
    <source>
        <strain evidence="1 2">CC-CTC003</strain>
    </source>
</reference>
<evidence type="ECO:0000313" key="2">
    <source>
        <dbReference type="Proteomes" id="UP000307507"/>
    </source>
</evidence>